<sequence>MYSAEEDQTTFDALDNVPTTIAPQQVYVVMSSPCSKDLPSNCVAVRALDAQAAEESGERILDKRATELEATSNDGKHKKHYHHHRHHHSKHHCRHHGKRHHGKHHHGKKYGHDHGHGYGYHGHHGGGNEHPYKDLCVAGGDFCGSKLYGRDFDAKTTTVALLSANTQLLSLLMPGSVMALLSLQALMTVRAPAVAKVPFAAPSFLLPVRLKKERDYARARYSHIKLKTKEQTCIL</sequence>
<evidence type="ECO:0000313" key="2">
    <source>
        <dbReference type="EMBL" id="KAF9144122.1"/>
    </source>
</evidence>
<feature type="region of interest" description="Disordered" evidence="1">
    <location>
        <begin position="70"/>
        <end position="114"/>
    </location>
</feature>
<organism evidence="2 3">
    <name type="scientific">Linnemannia schmuckeri</name>
    <dbReference type="NCBI Taxonomy" id="64567"/>
    <lineage>
        <taxon>Eukaryota</taxon>
        <taxon>Fungi</taxon>
        <taxon>Fungi incertae sedis</taxon>
        <taxon>Mucoromycota</taxon>
        <taxon>Mortierellomycotina</taxon>
        <taxon>Mortierellomycetes</taxon>
        <taxon>Mortierellales</taxon>
        <taxon>Mortierellaceae</taxon>
        <taxon>Linnemannia</taxon>
    </lineage>
</organism>
<name>A0A9P5RUU0_9FUNG</name>
<dbReference type="AlphaFoldDB" id="A0A9P5RUU0"/>
<reference evidence="2" key="1">
    <citation type="journal article" date="2020" name="Fungal Divers.">
        <title>Resolving the Mortierellaceae phylogeny through synthesis of multi-gene phylogenetics and phylogenomics.</title>
        <authorList>
            <person name="Vandepol N."/>
            <person name="Liber J."/>
            <person name="Desiro A."/>
            <person name="Na H."/>
            <person name="Kennedy M."/>
            <person name="Barry K."/>
            <person name="Grigoriev I.V."/>
            <person name="Miller A.N."/>
            <person name="O'Donnell K."/>
            <person name="Stajich J.E."/>
            <person name="Bonito G."/>
        </authorList>
    </citation>
    <scope>NUCLEOTIDE SEQUENCE</scope>
    <source>
        <strain evidence="2">NRRL 6426</strain>
    </source>
</reference>
<dbReference type="OrthoDB" id="10587589at2759"/>
<dbReference type="EMBL" id="JAAAUQ010001027">
    <property type="protein sequence ID" value="KAF9144122.1"/>
    <property type="molecule type" value="Genomic_DNA"/>
</dbReference>
<dbReference type="Proteomes" id="UP000748756">
    <property type="component" value="Unassembled WGS sequence"/>
</dbReference>
<gene>
    <name evidence="2" type="ORF">BG015_000199</name>
</gene>
<feature type="compositionally biased region" description="Basic residues" evidence="1">
    <location>
        <begin position="76"/>
        <end position="109"/>
    </location>
</feature>
<evidence type="ECO:0000256" key="1">
    <source>
        <dbReference type="SAM" id="MobiDB-lite"/>
    </source>
</evidence>
<comment type="caution">
    <text evidence="2">The sequence shown here is derived from an EMBL/GenBank/DDBJ whole genome shotgun (WGS) entry which is preliminary data.</text>
</comment>
<protein>
    <submittedName>
        <fullName evidence="2">Uncharacterized protein</fullName>
    </submittedName>
</protein>
<keyword evidence="3" id="KW-1185">Reference proteome</keyword>
<accession>A0A9P5RUU0</accession>
<proteinExistence type="predicted"/>
<evidence type="ECO:0000313" key="3">
    <source>
        <dbReference type="Proteomes" id="UP000748756"/>
    </source>
</evidence>